<proteinExistence type="predicted"/>
<name>A0AAG5CT74_ANOAO</name>
<reference evidence="2" key="1">
    <citation type="submission" date="2024-04" db="UniProtKB">
        <authorList>
            <consortium name="EnsemblMetazoa"/>
        </authorList>
    </citation>
    <scope>IDENTIFICATION</scope>
    <source>
        <strain evidence="2">EBRO</strain>
    </source>
</reference>
<protein>
    <submittedName>
        <fullName evidence="2">Uncharacterized protein</fullName>
    </submittedName>
</protein>
<evidence type="ECO:0000313" key="3">
    <source>
        <dbReference type="Proteomes" id="UP000075880"/>
    </source>
</evidence>
<keyword evidence="3" id="KW-1185">Reference proteome</keyword>
<accession>A0AAG5CT74</accession>
<dbReference type="EnsemblMetazoa" id="ENSAATROPT002111">
    <property type="protein sequence ID" value="ENSAATROPP002026"/>
    <property type="gene ID" value="ENSAATROPG001655"/>
</dbReference>
<feature type="compositionally biased region" description="Basic and acidic residues" evidence="1">
    <location>
        <begin position="52"/>
        <end position="61"/>
    </location>
</feature>
<organism evidence="2 3">
    <name type="scientific">Anopheles atroparvus</name>
    <name type="common">European mosquito</name>
    <dbReference type="NCBI Taxonomy" id="41427"/>
    <lineage>
        <taxon>Eukaryota</taxon>
        <taxon>Metazoa</taxon>
        <taxon>Ecdysozoa</taxon>
        <taxon>Arthropoda</taxon>
        <taxon>Hexapoda</taxon>
        <taxon>Insecta</taxon>
        <taxon>Pterygota</taxon>
        <taxon>Neoptera</taxon>
        <taxon>Endopterygota</taxon>
        <taxon>Diptera</taxon>
        <taxon>Nematocera</taxon>
        <taxon>Culicoidea</taxon>
        <taxon>Culicidae</taxon>
        <taxon>Anophelinae</taxon>
        <taxon>Anopheles</taxon>
    </lineage>
</organism>
<feature type="region of interest" description="Disordered" evidence="1">
    <location>
        <begin position="22"/>
        <end position="61"/>
    </location>
</feature>
<dbReference type="Proteomes" id="UP000075880">
    <property type="component" value="Unassembled WGS sequence"/>
</dbReference>
<sequence length="61" mass="7034">MKKQRVSWSKFLWLPLALRQREDSVEWPGKKSSRKPPPRHSTGGTGWAEGFANRKPEGTAW</sequence>
<evidence type="ECO:0000256" key="1">
    <source>
        <dbReference type="SAM" id="MobiDB-lite"/>
    </source>
</evidence>
<evidence type="ECO:0000313" key="2">
    <source>
        <dbReference type="EnsemblMetazoa" id="ENSAATROPP002026"/>
    </source>
</evidence>
<dbReference type="AlphaFoldDB" id="A0AAG5CT74"/>